<feature type="compositionally biased region" description="Polar residues" evidence="1">
    <location>
        <begin position="316"/>
        <end position="334"/>
    </location>
</feature>
<protein>
    <submittedName>
        <fullName evidence="2">Uncharacterized protein</fullName>
    </submittedName>
</protein>
<feature type="compositionally biased region" description="Basic residues" evidence="1">
    <location>
        <begin position="190"/>
        <end position="202"/>
    </location>
</feature>
<reference evidence="2" key="1">
    <citation type="submission" date="2016-04" db="EMBL/GenBank/DDBJ databases">
        <authorList>
            <person name="Evans L.H."/>
            <person name="Alamgir A."/>
            <person name="Owens N."/>
            <person name="Weber N.D."/>
            <person name="Virtaneva K."/>
            <person name="Barbian K."/>
            <person name="Babar A."/>
            <person name="Rosenke K."/>
        </authorList>
    </citation>
    <scope>NUCLEOTIDE SEQUENCE [LARGE SCALE GENOMIC DNA]</scope>
    <source>
        <strain evidence="2">CBS 101.48</strain>
    </source>
</reference>
<evidence type="ECO:0000256" key="1">
    <source>
        <dbReference type="SAM" id="MobiDB-lite"/>
    </source>
</evidence>
<dbReference type="EMBL" id="LT554871">
    <property type="protein sequence ID" value="SAM07892.1"/>
    <property type="molecule type" value="Genomic_DNA"/>
</dbReference>
<dbReference type="InParanoid" id="A0A170AP38"/>
<feature type="compositionally biased region" description="Low complexity" evidence="1">
    <location>
        <begin position="180"/>
        <end position="189"/>
    </location>
</feature>
<dbReference type="OrthoDB" id="2291057at2759"/>
<sequence>MDDDNNPNSDLIQQATTRLRRKQMEEQLSSMMDYMASVQIQSTYIYEQLASAMKMTQQLKDYDDVEQQHQQMDLLEHQFKLHQTMLHQWFPLSTHSLIHDDHDDTGSYSETIDAHPSPSLLSDLDKDMAALGQQWKQLHRYQRRLRVKHHRQKHQRRQRMHDMDDDENVLADLAIANSSSSATTASSASQHHHYHQHHRKNLHSAMGMHHLPLSNQAVISPPLSQISCRGPSSSSSHLAAAAAATTATKSVLPLPPLSLSPSCSCQFSYSRRPDDASHHHNHLYYNTQKDDMPGHPSLYGYYDDDDDNSSYDTNRSEYSSIDAQSLPSSDTTPPKESLDTAFDDTMAFLEQMAGKGGDNDDGGLDGAFDDDFFQDMAFLLDHPELCDQSLADLTPLLEQQHQVDNDAWEVSEPPHEASSPYIYNLCTSGVQWCRFLSVLTASTMISLLNGPDDLLMD</sequence>
<dbReference type="Proteomes" id="UP000078561">
    <property type="component" value="Unassembled WGS sequence"/>
</dbReference>
<proteinExistence type="predicted"/>
<feature type="region of interest" description="Disordered" evidence="1">
    <location>
        <begin position="180"/>
        <end position="202"/>
    </location>
</feature>
<evidence type="ECO:0000313" key="2">
    <source>
        <dbReference type="EMBL" id="SAM07892.1"/>
    </source>
</evidence>
<organism evidence="2">
    <name type="scientific">Absidia glauca</name>
    <name type="common">Pin mould</name>
    <dbReference type="NCBI Taxonomy" id="4829"/>
    <lineage>
        <taxon>Eukaryota</taxon>
        <taxon>Fungi</taxon>
        <taxon>Fungi incertae sedis</taxon>
        <taxon>Mucoromycota</taxon>
        <taxon>Mucoromycotina</taxon>
        <taxon>Mucoromycetes</taxon>
        <taxon>Mucorales</taxon>
        <taxon>Cunninghamellaceae</taxon>
        <taxon>Absidia</taxon>
    </lineage>
</organism>
<feature type="region of interest" description="Disordered" evidence="1">
    <location>
        <begin position="285"/>
        <end position="339"/>
    </location>
</feature>
<dbReference type="AlphaFoldDB" id="A0A170AP38"/>
<accession>A0A170AP38</accession>
<gene>
    <name evidence="2" type="primary">ABSGL_13550.1 scaffold 14267</name>
</gene>
<name>A0A170AP38_ABSGL</name>
<evidence type="ECO:0000313" key="3">
    <source>
        <dbReference type="Proteomes" id="UP000078561"/>
    </source>
</evidence>
<keyword evidence="3" id="KW-1185">Reference proteome</keyword>